<dbReference type="GO" id="GO:0004518">
    <property type="term" value="F:nuclease activity"/>
    <property type="evidence" value="ECO:0007669"/>
    <property type="project" value="UniProtKB-KW"/>
</dbReference>
<comment type="caution">
    <text evidence="7">The sequence shown here is derived from an EMBL/GenBank/DDBJ whole genome shotgun (WGS) entry which is preliminary data.</text>
</comment>
<keyword evidence="4" id="KW-0378">Hydrolase</keyword>
<evidence type="ECO:0000256" key="4">
    <source>
        <dbReference type="ARBA" id="ARBA00022801"/>
    </source>
</evidence>
<dbReference type="GO" id="GO:0046872">
    <property type="term" value="F:metal ion binding"/>
    <property type="evidence" value="ECO:0007669"/>
    <property type="project" value="UniProtKB-KW"/>
</dbReference>
<evidence type="ECO:0000256" key="5">
    <source>
        <dbReference type="ARBA" id="ARBA00022842"/>
    </source>
</evidence>
<dbReference type="EMBL" id="JAOB01000052">
    <property type="protein sequence ID" value="EUA32773.1"/>
    <property type="molecule type" value="Genomic_DNA"/>
</dbReference>
<name>X8AP42_MYCXE</name>
<keyword evidence="3" id="KW-0479">Metal-binding</keyword>
<accession>X8AP42</accession>
<dbReference type="PATRIC" id="fig|1299334.3.peg.5589"/>
<evidence type="ECO:0000256" key="3">
    <source>
        <dbReference type="ARBA" id="ARBA00022723"/>
    </source>
</evidence>
<reference evidence="7" key="1">
    <citation type="submission" date="2014-01" db="EMBL/GenBank/DDBJ databases">
        <authorList>
            <person name="Brown-Elliot B."/>
            <person name="Wallace R."/>
            <person name="Lenaerts A."/>
            <person name="Ordway D."/>
            <person name="DeGroote M.A."/>
            <person name="Parker T."/>
            <person name="Sizemore C."/>
            <person name="Tallon L.J."/>
            <person name="Sadzewicz L.K."/>
            <person name="Sengamalay N."/>
            <person name="Fraser C.M."/>
            <person name="Hine E."/>
            <person name="Shefchek K.A."/>
            <person name="Das S.P."/>
            <person name="Tettelin H."/>
        </authorList>
    </citation>
    <scope>NUCLEOTIDE SEQUENCE [LARGE SCALE GENOMIC DNA]</scope>
    <source>
        <strain evidence="7">4042</strain>
    </source>
</reference>
<dbReference type="GO" id="GO:0016787">
    <property type="term" value="F:hydrolase activity"/>
    <property type="evidence" value="ECO:0007669"/>
    <property type="project" value="UniProtKB-KW"/>
</dbReference>
<sequence length="100" mass="11194">MLDTSVLLSDPWACTRFAEHHVVVPLVVISELEAKRYHHELGWFARQALRLFDDLRLEHGRLDLPIPVGTQGGTFHVELNHSDPAVLPAGSAPTATTREY</sequence>
<evidence type="ECO:0000256" key="2">
    <source>
        <dbReference type="ARBA" id="ARBA00022722"/>
    </source>
</evidence>
<dbReference type="CDD" id="cd09883">
    <property type="entry name" value="PIN_VapC_PhoHL-ATPase"/>
    <property type="match status" value="1"/>
</dbReference>
<dbReference type="AlphaFoldDB" id="X8AP42"/>
<evidence type="ECO:0000256" key="1">
    <source>
        <dbReference type="ARBA" id="ARBA00001946"/>
    </source>
</evidence>
<keyword evidence="5" id="KW-0460">Magnesium</keyword>
<organism evidence="7">
    <name type="scientific">Mycobacterium xenopi 4042</name>
    <dbReference type="NCBI Taxonomy" id="1299334"/>
    <lineage>
        <taxon>Bacteria</taxon>
        <taxon>Bacillati</taxon>
        <taxon>Actinomycetota</taxon>
        <taxon>Actinomycetes</taxon>
        <taxon>Mycobacteriales</taxon>
        <taxon>Mycobacteriaceae</taxon>
        <taxon>Mycobacterium</taxon>
    </lineage>
</organism>
<dbReference type="Gene3D" id="3.40.50.1010">
    <property type="entry name" value="5'-nuclease"/>
    <property type="match status" value="1"/>
</dbReference>
<protein>
    <submittedName>
        <fullName evidence="7">PIN domain protein</fullName>
    </submittedName>
</protein>
<evidence type="ECO:0000313" key="7">
    <source>
        <dbReference type="EMBL" id="EUA32773.1"/>
    </source>
</evidence>
<keyword evidence="2" id="KW-0540">Nuclease</keyword>
<dbReference type="Pfam" id="PF13638">
    <property type="entry name" value="PIN_4"/>
    <property type="match status" value="1"/>
</dbReference>
<proteinExistence type="predicted"/>
<dbReference type="InterPro" id="IPR002716">
    <property type="entry name" value="PIN_dom"/>
</dbReference>
<comment type="cofactor">
    <cofactor evidence="1">
        <name>Mg(2+)</name>
        <dbReference type="ChEBI" id="CHEBI:18420"/>
    </cofactor>
</comment>
<evidence type="ECO:0000259" key="6">
    <source>
        <dbReference type="Pfam" id="PF13638"/>
    </source>
</evidence>
<gene>
    <name evidence="7" type="ORF">I553_2372</name>
</gene>
<feature type="domain" description="PIN" evidence="6">
    <location>
        <begin position="2"/>
        <end position="61"/>
    </location>
</feature>